<dbReference type="GeneID" id="7048448"/>
<comment type="catalytic activity">
    <reaction evidence="4">
        <text>O-succinyl-L-homoserine + L-cysteine = L,L-cystathionine + succinate + H(+)</text>
        <dbReference type="Rhea" id="RHEA:20397"/>
        <dbReference type="ChEBI" id="CHEBI:15378"/>
        <dbReference type="ChEBI" id="CHEBI:30031"/>
        <dbReference type="ChEBI" id="CHEBI:35235"/>
        <dbReference type="ChEBI" id="CHEBI:57661"/>
        <dbReference type="ChEBI" id="CHEBI:58161"/>
        <dbReference type="EC" id="2.5.1.48"/>
    </reaction>
</comment>
<evidence type="ECO:0000256" key="10">
    <source>
        <dbReference type="SAM" id="MobiDB-lite"/>
    </source>
</evidence>
<dbReference type="Pfam" id="PF01053">
    <property type="entry name" value="Cys_Met_Meta_PP"/>
    <property type="match status" value="1"/>
</dbReference>
<dbReference type="Gene3D" id="3.90.1150.10">
    <property type="entry name" value="Aspartate Aminotransferase, domain 1"/>
    <property type="match status" value="1"/>
</dbReference>
<protein>
    <recommendedName>
        <fullName evidence="8">cystathionine gamma-synthase</fullName>
        <ecNumber evidence="8">2.5.1.48</ecNumber>
    </recommendedName>
    <alternativeName>
        <fullName evidence="9">O-succinylhomoserine (thiol)-lyase</fullName>
    </alternativeName>
</protein>
<evidence type="ECO:0000313" key="11">
    <source>
        <dbReference type="EMBL" id="EEB07975.1"/>
    </source>
</evidence>
<dbReference type="Gene3D" id="3.40.640.10">
    <property type="entry name" value="Type I PLP-dependent aspartate aminotransferase-like (Major domain)"/>
    <property type="match status" value="1"/>
</dbReference>
<dbReference type="eggNOG" id="KOG0053">
    <property type="taxonomic scope" value="Eukaryota"/>
</dbReference>
<evidence type="ECO:0000313" key="12">
    <source>
        <dbReference type="JaponicusDB" id="SJAG_03102"/>
    </source>
</evidence>
<dbReference type="FunFam" id="3.40.640.10:FF:000094">
    <property type="entry name" value="Probable cystathionine gamma-synthase"/>
    <property type="match status" value="1"/>
</dbReference>
<feature type="region of interest" description="Disordered" evidence="10">
    <location>
        <begin position="1"/>
        <end position="22"/>
    </location>
</feature>
<sequence length="606" mass="68577">MSDSTSYLLHPPSEPGGTIPPDTDHSVSVSLPLWKHNVWYEMGIPEFLATFQTGYPRFLLNKYVKQLIEYVATVEHLNHSEDGETALLFPTMSVVNQCIEFVTTYGKLPAETLRVVDLKDVVAHDFGDLLDTKALNFSIYALIFRKADFPVVKQFWQHSGDGISSRRAEDALRILSDIRDRVNKRLVERSISHFKGKSRYSSKSDLQALNNCFQTDLKADEKKNLESDAALYLEERYARNMEASLAPAAKRVLRRRILGTLKDEVDLTKDIPETAVGETLRDVEGLTENDVYLFPAGMSAIYNAHRTIRLTFGNILKSVCFGWTYVDTMKVLEKFGPGSYFYGFNDEKRLDELEALLESGERVLCLFCEFPSNPLLNAPNLDRIRKLSEKYDFPVVVDETVGNFVNVEVLPMVDIVVSSLTKVFSGDSNVLSGSMVLNPHSRYYSKFKKTLDENYEDNLFDLDALTLERNSRDFEYRAKVINRNAEMIADLLHEHPKVKRVHYPKYNPSGPNFEARRTANGGYGGLLSVVFKNPDDAIKFYDTLKVAKGPSLGTNFTLASPYAVLAHFNELDWAEQAGGIDPHLVRISVGMEPEDHLLKVFEEALS</sequence>
<proteinExistence type="inferred from homology"/>
<dbReference type="STRING" id="402676.B6K3B8"/>
<dbReference type="InterPro" id="IPR015424">
    <property type="entry name" value="PyrdxlP-dep_Trfase"/>
</dbReference>
<dbReference type="OrthoDB" id="10047078at2759"/>
<keyword evidence="3" id="KW-0663">Pyridoxal phosphate</keyword>
<dbReference type="GO" id="GO:0030170">
    <property type="term" value="F:pyridoxal phosphate binding"/>
    <property type="evidence" value="ECO:0007669"/>
    <property type="project" value="InterPro"/>
</dbReference>
<evidence type="ECO:0000256" key="4">
    <source>
        <dbReference type="ARBA" id="ARBA00051441"/>
    </source>
</evidence>
<evidence type="ECO:0000256" key="9">
    <source>
        <dbReference type="ARBA" id="ARBA00083849"/>
    </source>
</evidence>
<dbReference type="EMBL" id="KE651167">
    <property type="protein sequence ID" value="EEB07975.1"/>
    <property type="molecule type" value="Genomic_DNA"/>
</dbReference>
<dbReference type="PANTHER" id="PTHR42699:SF1">
    <property type="entry name" value="CYSTATHIONINE GAMMA-SYNTHASE-RELATED"/>
    <property type="match status" value="1"/>
</dbReference>
<dbReference type="GO" id="GO:0003962">
    <property type="term" value="F:cystathionine gamma-synthase activity"/>
    <property type="evidence" value="ECO:0000318"/>
    <property type="project" value="GO_Central"/>
</dbReference>
<comment type="function">
    <text evidence="5">Catalyzes the formation of L-cystathionine from O-succinyl-L-homoserine (OSHS) and L-cysteine, via a gamma-replacement reaction. In the absence of thiol, catalyzes gamma-elimination to form 2-oxobutanoate, succinate and ammonia.</text>
</comment>
<dbReference type="InterPro" id="IPR015421">
    <property type="entry name" value="PyrdxlP-dep_Trfase_major"/>
</dbReference>
<dbReference type="HOGENOM" id="CLU_011302_1_0_1"/>
<comment type="cofactor">
    <cofactor evidence="1">
        <name>pyridoxal 5'-phosphate</name>
        <dbReference type="ChEBI" id="CHEBI:597326"/>
    </cofactor>
</comment>
<dbReference type="OMA" id="KVAKRCR"/>
<dbReference type="Proteomes" id="UP000001744">
    <property type="component" value="Unassembled WGS sequence"/>
</dbReference>
<dbReference type="VEuPathDB" id="FungiDB:SJAG_03102"/>
<dbReference type="JaponicusDB" id="SJAG_03102">
    <property type="gene designation" value="met3"/>
</dbReference>
<comment type="pathway">
    <text evidence="6">Amino-acid biosynthesis; L-methionine biosynthesis via de novo pathway; L-cystathionine from O-succinyl-L-homoserine: step 1/1.</text>
</comment>
<dbReference type="FunFam" id="3.90.1150.10:FF:000063">
    <property type="entry name" value="Probable cystathionine gamma-synthase"/>
    <property type="match status" value="1"/>
</dbReference>
<dbReference type="InterPro" id="IPR015422">
    <property type="entry name" value="PyrdxlP-dep_Trfase_small"/>
</dbReference>
<evidence type="ECO:0000256" key="8">
    <source>
        <dbReference type="ARBA" id="ARBA00066530"/>
    </source>
</evidence>
<dbReference type="RefSeq" id="XP_002174268.1">
    <property type="nucleotide sequence ID" value="XM_002174232.2"/>
</dbReference>
<dbReference type="InterPro" id="IPR051750">
    <property type="entry name" value="Trans-sulfuration_enzymes"/>
</dbReference>
<gene>
    <name evidence="12" type="primary">met3</name>
    <name evidence="11" type="ORF">SJAG_03102</name>
</gene>
<reference evidence="11 13" key="1">
    <citation type="journal article" date="2011" name="Science">
        <title>Comparative functional genomics of the fission yeasts.</title>
        <authorList>
            <person name="Rhind N."/>
            <person name="Chen Z."/>
            <person name="Yassour M."/>
            <person name="Thompson D.A."/>
            <person name="Haas B.J."/>
            <person name="Habib N."/>
            <person name="Wapinski I."/>
            <person name="Roy S."/>
            <person name="Lin M.F."/>
            <person name="Heiman D.I."/>
            <person name="Young S.K."/>
            <person name="Furuya K."/>
            <person name="Guo Y."/>
            <person name="Pidoux A."/>
            <person name="Chen H.M."/>
            <person name="Robbertse B."/>
            <person name="Goldberg J.M."/>
            <person name="Aoki K."/>
            <person name="Bayne E.H."/>
            <person name="Berlin A.M."/>
            <person name="Desjardins C.A."/>
            <person name="Dobbs E."/>
            <person name="Dukaj L."/>
            <person name="Fan L."/>
            <person name="FitzGerald M.G."/>
            <person name="French C."/>
            <person name="Gujja S."/>
            <person name="Hansen K."/>
            <person name="Keifenheim D."/>
            <person name="Levin J.Z."/>
            <person name="Mosher R.A."/>
            <person name="Mueller C.A."/>
            <person name="Pfiffner J."/>
            <person name="Priest M."/>
            <person name="Russ C."/>
            <person name="Smialowska A."/>
            <person name="Swoboda P."/>
            <person name="Sykes S.M."/>
            <person name="Vaughn M."/>
            <person name="Vengrova S."/>
            <person name="Yoder R."/>
            <person name="Zeng Q."/>
            <person name="Allshire R."/>
            <person name="Baulcombe D."/>
            <person name="Birren B.W."/>
            <person name="Brown W."/>
            <person name="Ekwall K."/>
            <person name="Kellis M."/>
            <person name="Leatherwood J."/>
            <person name="Levin H."/>
            <person name="Margalit H."/>
            <person name="Martienssen R."/>
            <person name="Nieduszynski C.A."/>
            <person name="Spatafora J.W."/>
            <person name="Friedman N."/>
            <person name="Dalgaard J.Z."/>
            <person name="Baumann P."/>
            <person name="Niki H."/>
            <person name="Regev A."/>
            <person name="Nusbaum C."/>
        </authorList>
    </citation>
    <scope>NUCLEOTIDE SEQUENCE [LARGE SCALE GENOMIC DNA]</scope>
    <source>
        <strain evidence="13">yFS275 / FY16936</strain>
    </source>
</reference>
<dbReference type="EC" id="2.5.1.48" evidence="8"/>
<comment type="similarity">
    <text evidence="7">Belongs to the trans-sulfuration enzymes family. MET7 subfamily.</text>
</comment>
<evidence type="ECO:0000256" key="3">
    <source>
        <dbReference type="ARBA" id="ARBA00022898"/>
    </source>
</evidence>
<evidence type="ECO:0000256" key="7">
    <source>
        <dbReference type="ARBA" id="ARBA00061376"/>
    </source>
</evidence>
<organism evidence="11 13">
    <name type="scientific">Schizosaccharomyces japonicus (strain yFS275 / FY16936)</name>
    <name type="common">Fission yeast</name>
    <dbReference type="NCBI Taxonomy" id="402676"/>
    <lineage>
        <taxon>Eukaryota</taxon>
        <taxon>Fungi</taxon>
        <taxon>Dikarya</taxon>
        <taxon>Ascomycota</taxon>
        <taxon>Taphrinomycotina</taxon>
        <taxon>Schizosaccharomycetes</taxon>
        <taxon>Schizosaccharomycetales</taxon>
        <taxon>Schizosaccharomycetaceae</taxon>
        <taxon>Schizosaccharomyces</taxon>
    </lineage>
</organism>
<evidence type="ECO:0000256" key="2">
    <source>
        <dbReference type="ARBA" id="ARBA00022679"/>
    </source>
</evidence>
<dbReference type="GO" id="GO:0019346">
    <property type="term" value="P:transsulfuration"/>
    <property type="evidence" value="ECO:0000318"/>
    <property type="project" value="GO_Central"/>
</dbReference>
<keyword evidence="2" id="KW-0808">Transferase</keyword>
<keyword evidence="13" id="KW-1185">Reference proteome</keyword>
<dbReference type="SUPFAM" id="SSF53383">
    <property type="entry name" value="PLP-dependent transferases"/>
    <property type="match status" value="1"/>
</dbReference>
<dbReference type="AlphaFoldDB" id="B6K3B8"/>
<evidence type="ECO:0000256" key="5">
    <source>
        <dbReference type="ARBA" id="ARBA00058439"/>
    </source>
</evidence>
<name>B6K3B8_SCHJY</name>
<evidence type="ECO:0000256" key="6">
    <source>
        <dbReference type="ARBA" id="ARBA00060510"/>
    </source>
</evidence>
<dbReference type="PANTHER" id="PTHR42699">
    <property type="match status" value="1"/>
</dbReference>
<evidence type="ECO:0000313" key="13">
    <source>
        <dbReference type="Proteomes" id="UP000001744"/>
    </source>
</evidence>
<dbReference type="InterPro" id="IPR000277">
    <property type="entry name" value="Cys/Met-Metab_PyrdxlP-dep_enz"/>
</dbReference>
<accession>B6K3B8</accession>
<evidence type="ECO:0000256" key="1">
    <source>
        <dbReference type="ARBA" id="ARBA00001933"/>
    </source>
</evidence>